<dbReference type="PATRIC" id="fig|1276229.3.peg.331"/>
<protein>
    <recommendedName>
        <fullName evidence="1">Ferritin-like diiron domain-containing protein</fullName>
    </recommendedName>
</protein>
<accession>R4U5P6</accession>
<keyword evidence="3" id="KW-1185">Reference proteome</keyword>
<dbReference type="InterPro" id="IPR012347">
    <property type="entry name" value="Ferritin-like"/>
</dbReference>
<dbReference type="GO" id="GO:0008199">
    <property type="term" value="F:ferric iron binding"/>
    <property type="evidence" value="ECO:0007669"/>
    <property type="project" value="InterPro"/>
</dbReference>
<gene>
    <name evidence="2" type="ORF">SSYRP_v1c03340</name>
</gene>
<proteinExistence type="predicted"/>
<dbReference type="RefSeq" id="WP_016340577.1">
    <property type="nucleotide sequence ID" value="NC_021284.1"/>
</dbReference>
<dbReference type="Proteomes" id="UP000013963">
    <property type="component" value="Chromosome"/>
</dbReference>
<dbReference type="Pfam" id="PF00210">
    <property type="entry name" value="Ferritin"/>
    <property type="match status" value="1"/>
</dbReference>
<dbReference type="eggNOG" id="COG1528">
    <property type="taxonomic scope" value="Bacteria"/>
</dbReference>
<dbReference type="InterPro" id="IPR009040">
    <property type="entry name" value="Ferritin-like_diiron"/>
</dbReference>
<dbReference type="InterPro" id="IPR009078">
    <property type="entry name" value="Ferritin-like_SF"/>
</dbReference>
<dbReference type="Gene3D" id="1.20.1260.10">
    <property type="match status" value="1"/>
</dbReference>
<dbReference type="InterPro" id="IPR008331">
    <property type="entry name" value="Ferritin_DPS_dom"/>
</dbReference>
<dbReference type="HOGENOM" id="CLU_065681_1_2_14"/>
<dbReference type="STRING" id="1276229.SSYRP_v1c03340"/>
<evidence type="ECO:0000259" key="1">
    <source>
        <dbReference type="PROSITE" id="PS50905"/>
    </source>
</evidence>
<dbReference type="KEGG" id="ssyr:SSYRP_v1c03340"/>
<sequence length="175" mass="20704">MVATDSVKDLQTYLTEHAKMQLFCYNLSSNADRLGFPGFSHYFQVQGQDEVLHQRRIMNFMMQSDVHFQLDSLTLPEYKKYNNLKEIVEAYKEKRTYFAELTNKLAKDASTRNDLTTTKFYDWFIIDFSEELGEIKDLLDWIAMSNGDYYDLDKKVLKREEPNTLLVIEPFSPHK</sequence>
<organism evidence="2 3">
    <name type="scientific">Spiroplasma syrphidicola EA-1</name>
    <dbReference type="NCBI Taxonomy" id="1276229"/>
    <lineage>
        <taxon>Bacteria</taxon>
        <taxon>Bacillati</taxon>
        <taxon>Mycoplasmatota</taxon>
        <taxon>Mollicutes</taxon>
        <taxon>Entomoplasmatales</taxon>
        <taxon>Spiroplasmataceae</taxon>
        <taxon>Spiroplasma</taxon>
    </lineage>
</organism>
<evidence type="ECO:0000313" key="2">
    <source>
        <dbReference type="EMBL" id="AGM25928.1"/>
    </source>
</evidence>
<dbReference type="OrthoDB" id="9801481at2"/>
<reference evidence="2 3" key="1">
    <citation type="journal article" date="2013" name="Genome Biol. Evol.">
        <title>Complete genomes of two dipteran-associated spiroplasmas provided insights into the origin, dynamics, and impacts of viral invasion in spiroplasma.</title>
        <authorList>
            <person name="Ku C."/>
            <person name="Lo W.S."/>
            <person name="Chen L.L."/>
            <person name="Kuo C.H."/>
        </authorList>
    </citation>
    <scope>NUCLEOTIDE SEQUENCE [LARGE SCALE GENOMIC DNA]</scope>
    <source>
        <strain evidence="2">EA-1</strain>
    </source>
</reference>
<dbReference type="EMBL" id="CP005078">
    <property type="protein sequence ID" value="AGM25928.1"/>
    <property type="molecule type" value="Genomic_DNA"/>
</dbReference>
<dbReference type="SUPFAM" id="SSF47240">
    <property type="entry name" value="Ferritin-like"/>
    <property type="match status" value="1"/>
</dbReference>
<dbReference type="AlphaFoldDB" id="R4U5P6"/>
<name>R4U5P6_9MOLU</name>
<feature type="domain" description="Ferritin-like diiron" evidence="1">
    <location>
        <begin position="1"/>
        <end position="146"/>
    </location>
</feature>
<dbReference type="PROSITE" id="PS50905">
    <property type="entry name" value="FERRITIN_LIKE"/>
    <property type="match status" value="1"/>
</dbReference>
<evidence type="ECO:0000313" key="3">
    <source>
        <dbReference type="Proteomes" id="UP000013963"/>
    </source>
</evidence>